<dbReference type="GO" id="GO:0030144">
    <property type="term" value="F:alpha-1,6-mannosylglycoprotein 6-beta-N-acetylglucosaminyltransferase activity"/>
    <property type="evidence" value="ECO:0007669"/>
    <property type="project" value="InterPro"/>
</dbReference>
<dbReference type="AlphaFoldDB" id="A0AAE0C7M6"/>
<reference evidence="1 3" key="1">
    <citation type="journal article" date="2015" name="Genome Biol. Evol.">
        <title>Comparative Genomics of a Bacterivorous Green Alga Reveals Evolutionary Causalities and Consequences of Phago-Mixotrophic Mode of Nutrition.</title>
        <authorList>
            <person name="Burns J.A."/>
            <person name="Paasch A."/>
            <person name="Narechania A."/>
            <person name="Kim E."/>
        </authorList>
    </citation>
    <scope>NUCLEOTIDE SEQUENCE [LARGE SCALE GENOMIC DNA]</scope>
    <source>
        <strain evidence="1">PLY_AMNH</strain>
    </source>
</reference>
<proteinExistence type="predicted"/>
<gene>
    <name evidence="1" type="ORF">CYMTET_40706</name>
    <name evidence="2" type="ORF">CYMTET_9854</name>
</gene>
<protein>
    <recommendedName>
        <fullName evidence="4">Alpha-1,6-mannosyl-glycoprotein 6-beta-N-acetylglucosaminyltransferase</fullName>
    </recommendedName>
</protein>
<dbReference type="Proteomes" id="UP001190700">
    <property type="component" value="Unassembled WGS sequence"/>
</dbReference>
<evidence type="ECO:0000313" key="1">
    <source>
        <dbReference type="EMBL" id="KAK3249887.1"/>
    </source>
</evidence>
<evidence type="ECO:0000313" key="2">
    <source>
        <dbReference type="EMBL" id="KAK3282405.1"/>
    </source>
</evidence>
<dbReference type="EMBL" id="LGRX02027035">
    <property type="protein sequence ID" value="KAK3249887.1"/>
    <property type="molecule type" value="Genomic_DNA"/>
</dbReference>
<evidence type="ECO:0008006" key="4">
    <source>
        <dbReference type="Google" id="ProtNLM"/>
    </source>
</evidence>
<dbReference type="EMBL" id="LGRX02003330">
    <property type="protein sequence ID" value="KAK3282405.1"/>
    <property type="molecule type" value="Genomic_DNA"/>
</dbReference>
<keyword evidence="3" id="KW-1185">Reference proteome</keyword>
<accession>A0AAE0C7M6</accession>
<sequence>MQCRPCITIGVTCPLGCADWQNENCAQVCSSHGLKCSADGLRAVNSCKILKEKFPCENGCSESFGPDQPAYVVPSALRMHQPGVCLVNQRGDMFSCDGKHPNTRRICTCT</sequence>
<comment type="caution">
    <text evidence="1">The sequence shown here is derived from an EMBL/GenBank/DDBJ whole genome shotgun (WGS) entry which is preliminary data.</text>
</comment>
<name>A0AAE0C7M6_9CHLO</name>
<organism evidence="1 3">
    <name type="scientific">Cymbomonas tetramitiformis</name>
    <dbReference type="NCBI Taxonomy" id="36881"/>
    <lineage>
        <taxon>Eukaryota</taxon>
        <taxon>Viridiplantae</taxon>
        <taxon>Chlorophyta</taxon>
        <taxon>Pyramimonadophyceae</taxon>
        <taxon>Pyramimonadales</taxon>
        <taxon>Pyramimonadaceae</taxon>
        <taxon>Cymbomonas</taxon>
    </lineage>
</organism>
<evidence type="ECO:0000313" key="3">
    <source>
        <dbReference type="Proteomes" id="UP001190700"/>
    </source>
</evidence>
<reference evidence="1" key="2">
    <citation type="submission" date="2023-06" db="EMBL/GenBank/DDBJ databases">
        <title>Long-read-based genome assembly of the green algal bacterivore Cymbomonas tetramitiformis.</title>
        <authorList>
            <person name="Gyaltshen Y."/>
            <person name="Rozenberg A."/>
            <person name="Paasch A."/>
            <person name="Burns J.A."/>
            <person name="Warring S."/>
            <person name="Larson R."/>
            <person name="Maurer-Alcala X."/>
            <person name="Dacks J."/>
            <person name="Kim E."/>
        </authorList>
    </citation>
    <scope>NUCLEOTIDE SEQUENCE</scope>
    <source>
        <strain evidence="1">PLY_AMNH</strain>
    </source>
</reference>